<evidence type="ECO:0000256" key="4">
    <source>
        <dbReference type="ARBA" id="ARBA00012546"/>
    </source>
</evidence>
<dbReference type="HAMAP" id="MF_00675">
    <property type="entry name" value="UxaC"/>
    <property type="match status" value="1"/>
</dbReference>
<dbReference type="InterPro" id="IPR032466">
    <property type="entry name" value="Metal_Hydrolase"/>
</dbReference>
<protein>
    <recommendedName>
        <fullName evidence="5 7">Uronate isomerase</fullName>
        <ecNumber evidence="4 7">5.3.1.12</ecNumber>
    </recommendedName>
    <alternativeName>
        <fullName evidence="7">Glucuronate isomerase</fullName>
    </alternativeName>
    <alternativeName>
        <fullName evidence="7">Uronic isomerase</fullName>
    </alternativeName>
</protein>
<accession>A0A919YND4</accession>
<gene>
    <name evidence="8" type="primary">uxaC_1</name>
    <name evidence="7" type="synonym">uxaC</name>
    <name evidence="8" type="ORF">J40TS1_27100</name>
</gene>
<dbReference type="Proteomes" id="UP000683139">
    <property type="component" value="Unassembled WGS sequence"/>
</dbReference>
<dbReference type="GO" id="GO:0019698">
    <property type="term" value="P:D-galacturonate catabolic process"/>
    <property type="evidence" value="ECO:0007669"/>
    <property type="project" value="TreeGrafter"/>
</dbReference>
<dbReference type="AlphaFoldDB" id="A0A919YND4"/>
<name>A0A919YND4_9BACL</name>
<dbReference type="EMBL" id="BOSE01000004">
    <property type="protein sequence ID" value="GIP17068.1"/>
    <property type="molecule type" value="Genomic_DNA"/>
</dbReference>
<sequence>MKPFLDDNFLLQNEAAIALYHNYAKQMPIIDYHCHLSPQEIYENNSFNNLTEAWLAGDHYKWRIMRANGAVEELVTGGANVTDYERFAAYAAALPQAIGNPLYHWSHLELQRYFDVKETINEANAPLIWEKVNEKLQTGQFRPRDLIAKSNVKVICTTDDPIDSLDYHKKIKELDNFDVQVLPSFRPDKVLEINKAGFEEWIAKLEQVTSRKLADYDELLAALAERIAYFDEAGCKVSDHGMDYVPYSETTKEQAAQIYARKLAGETISFEEEKQYKTYTFLFMAKLYAKHGWVMQLHMNPTRNNNTRMYAKLGADRGYDAINDAPVAAPLKGLLDELEQEDLLPKTIVYSLNANDNEILAALIGCYQGGGVAGKMQLGSAWWFNDTKKGMIAQLESLANFGLLGQFVGMLTDSRSFLSFTRHEYFRRILCNLIGTWVEQGELPYDLDHLGKLVEGVCYYNAKNYFTF</sequence>
<dbReference type="PANTHER" id="PTHR30068:SF4">
    <property type="entry name" value="URONATE ISOMERASE"/>
    <property type="match status" value="1"/>
</dbReference>
<dbReference type="Pfam" id="PF02614">
    <property type="entry name" value="UxaC"/>
    <property type="match status" value="1"/>
</dbReference>
<dbReference type="Gene3D" id="1.10.2020.10">
    <property type="entry name" value="uronate isomerase, domain 2, chain A"/>
    <property type="match status" value="1"/>
</dbReference>
<dbReference type="Gene3D" id="3.20.20.140">
    <property type="entry name" value="Metal-dependent hydrolases"/>
    <property type="match status" value="1"/>
</dbReference>
<keyword evidence="6 7" id="KW-0413">Isomerase</keyword>
<comment type="caution">
    <text evidence="8">The sequence shown here is derived from an EMBL/GenBank/DDBJ whole genome shotgun (WGS) entry which is preliminary data.</text>
</comment>
<dbReference type="PANTHER" id="PTHR30068">
    <property type="entry name" value="URONATE ISOMERASE"/>
    <property type="match status" value="1"/>
</dbReference>
<dbReference type="SUPFAM" id="SSF51556">
    <property type="entry name" value="Metallo-dependent hydrolases"/>
    <property type="match status" value="1"/>
</dbReference>
<organism evidence="8 9">
    <name type="scientific">Paenibacillus montaniterrae</name>
    <dbReference type="NCBI Taxonomy" id="429341"/>
    <lineage>
        <taxon>Bacteria</taxon>
        <taxon>Bacillati</taxon>
        <taxon>Bacillota</taxon>
        <taxon>Bacilli</taxon>
        <taxon>Bacillales</taxon>
        <taxon>Paenibacillaceae</taxon>
        <taxon>Paenibacillus</taxon>
    </lineage>
</organism>
<evidence type="ECO:0000313" key="8">
    <source>
        <dbReference type="EMBL" id="GIP17068.1"/>
    </source>
</evidence>
<comment type="pathway">
    <text evidence="2 7">Carbohydrate metabolism; pentose and glucuronate interconversion.</text>
</comment>
<evidence type="ECO:0000256" key="3">
    <source>
        <dbReference type="ARBA" id="ARBA00008397"/>
    </source>
</evidence>
<evidence type="ECO:0000256" key="5">
    <source>
        <dbReference type="ARBA" id="ARBA00020555"/>
    </source>
</evidence>
<proteinExistence type="inferred from homology"/>
<dbReference type="GO" id="GO:0042840">
    <property type="term" value="P:D-glucuronate catabolic process"/>
    <property type="evidence" value="ECO:0007669"/>
    <property type="project" value="TreeGrafter"/>
</dbReference>
<evidence type="ECO:0000313" key="9">
    <source>
        <dbReference type="Proteomes" id="UP000683139"/>
    </source>
</evidence>
<keyword evidence="9" id="KW-1185">Reference proteome</keyword>
<comment type="similarity">
    <text evidence="3 7">Belongs to the metallo-dependent hydrolases superfamily. Uronate isomerase family.</text>
</comment>
<comment type="catalytic activity">
    <reaction evidence="7">
        <text>aldehydo-D-galacturonate = keto-D-tagaturonate</text>
        <dbReference type="Rhea" id="RHEA:27702"/>
        <dbReference type="ChEBI" id="CHEBI:12952"/>
        <dbReference type="ChEBI" id="CHEBI:17886"/>
    </reaction>
</comment>
<dbReference type="EC" id="5.3.1.12" evidence="4 7"/>
<dbReference type="RefSeq" id="WP_213515935.1">
    <property type="nucleotide sequence ID" value="NZ_BOSE01000004.1"/>
</dbReference>
<evidence type="ECO:0000256" key="2">
    <source>
        <dbReference type="ARBA" id="ARBA00004892"/>
    </source>
</evidence>
<reference evidence="8" key="1">
    <citation type="submission" date="2021-03" db="EMBL/GenBank/DDBJ databases">
        <title>Antimicrobial resistance genes in bacteria isolated from Japanese honey, and their potential for conferring macrolide and lincosamide resistance in the American foulbrood pathogen Paenibacillus larvae.</title>
        <authorList>
            <person name="Okamoto M."/>
            <person name="Kumagai M."/>
            <person name="Kanamori H."/>
            <person name="Takamatsu D."/>
        </authorList>
    </citation>
    <scope>NUCLEOTIDE SEQUENCE</scope>
    <source>
        <strain evidence="8">J40TS1</strain>
    </source>
</reference>
<evidence type="ECO:0000256" key="7">
    <source>
        <dbReference type="HAMAP-Rule" id="MF_00675"/>
    </source>
</evidence>
<dbReference type="NCBIfam" id="NF002794">
    <property type="entry name" value="PRK02925.1"/>
    <property type="match status" value="1"/>
</dbReference>
<dbReference type="InterPro" id="IPR003766">
    <property type="entry name" value="Uronate_isomerase"/>
</dbReference>
<evidence type="ECO:0000256" key="1">
    <source>
        <dbReference type="ARBA" id="ARBA00001165"/>
    </source>
</evidence>
<comment type="catalytic activity">
    <reaction evidence="1 7">
        <text>D-glucuronate = D-fructuronate</text>
        <dbReference type="Rhea" id="RHEA:13049"/>
        <dbReference type="ChEBI" id="CHEBI:58720"/>
        <dbReference type="ChEBI" id="CHEBI:59863"/>
        <dbReference type="EC" id="5.3.1.12"/>
    </reaction>
</comment>
<dbReference type="GO" id="GO:0008880">
    <property type="term" value="F:glucuronate isomerase activity"/>
    <property type="evidence" value="ECO:0007669"/>
    <property type="project" value="UniProtKB-UniRule"/>
</dbReference>
<evidence type="ECO:0000256" key="6">
    <source>
        <dbReference type="ARBA" id="ARBA00023235"/>
    </source>
</evidence>